<keyword evidence="4" id="KW-1185">Reference proteome</keyword>
<evidence type="ECO:0000256" key="1">
    <source>
        <dbReference type="SAM" id="Phobius"/>
    </source>
</evidence>
<protein>
    <submittedName>
        <fullName evidence="3">Tripartite tricarboxylate transporter TctB family protein</fullName>
    </submittedName>
</protein>
<evidence type="ECO:0000313" key="4">
    <source>
        <dbReference type="Proteomes" id="UP000199107"/>
    </source>
</evidence>
<dbReference type="AlphaFoldDB" id="A0A1G9WNQ1"/>
<reference evidence="4" key="1">
    <citation type="submission" date="2016-10" db="EMBL/GenBank/DDBJ databases">
        <authorList>
            <person name="Varghese N."/>
            <person name="Submissions S."/>
        </authorList>
    </citation>
    <scope>NUCLEOTIDE SEQUENCE [LARGE SCALE GENOMIC DNA]</scope>
    <source>
        <strain evidence="4">AAP</strain>
    </source>
</reference>
<keyword evidence="1" id="KW-0812">Transmembrane</keyword>
<feature type="transmembrane region" description="Helical" evidence="1">
    <location>
        <begin position="119"/>
        <end position="144"/>
    </location>
</feature>
<keyword evidence="1" id="KW-1133">Transmembrane helix</keyword>
<gene>
    <name evidence="3" type="ORF">SAMN05192555_1233</name>
</gene>
<evidence type="ECO:0000259" key="2">
    <source>
        <dbReference type="Pfam" id="PF07331"/>
    </source>
</evidence>
<feature type="transmembrane region" description="Helical" evidence="1">
    <location>
        <begin position="25"/>
        <end position="47"/>
    </location>
</feature>
<dbReference type="STRING" id="48727.SAMN05192555_1233"/>
<feature type="domain" description="DUF1468" evidence="2">
    <location>
        <begin position="21"/>
        <end position="147"/>
    </location>
</feature>
<dbReference type="EMBL" id="FNGH01000023">
    <property type="protein sequence ID" value="SDM86184.1"/>
    <property type="molecule type" value="Genomic_DNA"/>
</dbReference>
<organism evidence="3 4">
    <name type="scientific">Franzmannia pantelleriensis</name>
    <dbReference type="NCBI Taxonomy" id="48727"/>
    <lineage>
        <taxon>Bacteria</taxon>
        <taxon>Pseudomonadati</taxon>
        <taxon>Pseudomonadota</taxon>
        <taxon>Gammaproteobacteria</taxon>
        <taxon>Oceanospirillales</taxon>
        <taxon>Halomonadaceae</taxon>
        <taxon>Franzmannia</taxon>
    </lineage>
</organism>
<dbReference type="OrthoDB" id="6088936at2"/>
<dbReference type="Proteomes" id="UP000199107">
    <property type="component" value="Unassembled WGS sequence"/>
</dbReference>
<accession>A0A1G9WNQ1</accession>
<name>A0A1G9WNQ1_9GAMM</name>
<dbReference type="Pfam" id="PF07331">
    <property type="entry name" value="TctB"/>
    <property type="match status" value="1"/>
</dbReference>
<dbReference type="InterPro" id="IPR009936">
    <property type="entry name" value="DUF1468"/>
</dbReference>
<sequence>MESGLSSFLSISIDFETSHLFFPRIVSWVMAGLFGLVVVTKLLPFLAAVRSGEKDLPIIGESRDNFRFFGSLALIIAYFYLMDVVGDMFPFTGYGFLYVSMIFVFLMSLLYMHEKTKKGVMIVSAISIIAPACVWFIMAKVFYITLP</sequence>
<evidence type="ECO:0000313" key="3">
    <source>
        <dbReference type="EMBL" id="SDM86184.1"/>
    </source>
</evidence>
<feature type="transmembrane region" description="Helical" evidence="1">
    <location>
        <begin position="68"/>
        <end position="85"/>
    </location>
</feature>
<dbReference type="RefSeq" id="WP_089660651.1">
    <property type="nucleotide sequence ID" value="NZ_FNGH01000023.1"/>
</dbReference>
<feature type="transmembrane region" description="Helical" evidence="1">
    <location>
        <begin position="91"/>
        <end position="112"/>
    </location>
</feature>
<keyword evidence="1" id="KW-0472">Membrane</keyword>
<proteinExistence type="predicted"/>